<dbReference type="Pfam" id="PF00249">
    <property type="entry name" value="Myb_DNA-binding"/>
    <property type="match status" value="1"/>
</dbReference>
<dbReference type="InterPro" id="IPR001005">
    <property type="entry name" value="SANT/Myb"/>
</dbReference>
<name>A0AAD3Y7A3_NEPGR</name>
<keyword evidence="6" id="KW-1185">Reference proteome</keyword>
<protein>
    <submittedName>
        <fullName evidence="5">Uncharacterized protein</fullName>
    </submittedName>
</protein>
<evidence type="ECO:0000256" key="1">
    <source>
        <dbReference type="ARBA" id="ARBA00004123"/>
    </source>
</evidence>
<dbReference type="Gene3D" id="1.10.10.60">
    <property type="entry name" value="Homeodomain-like"/>
    <property type="match status" value="1"/>
</dbReference>
<comment type="subcellular location">
    <subcellularLocation>
        <location evidence="1">Nucleus</location>
    </subcellularLocation>
</comment>
<sequence length="100" mass="11052">MQSKAAALGQLGVRKGSWIVEEDLLLRQCIEKYGVGNWHQISQLSAEESDTNCPRRISQCTVEGRGLPPLSSSLFSPQPNHELLLQIAWCNAVSLSFLLT</sequence>
<evidence type="ECO:0000256" key="2">
    <source>
        <dbReference type="ARBA" id="ARBA00023242"/>
    </source>
</evidence>
<dbReference type="InterPro" id="IPR017930">
    <property type="entry name" value="Myb_dom"/>
</dbReference>
<evidence type="ECO:0000313" key="6">
    <source>
        <dbReference type="Proteomes" id="UP001279734"/>
    </source>
</evidence>
<dbReference type="InterPro" id="IPR009057">
    <property type="entry name" value="Homeodomain-like_sf"/>
</dbReference>
<gene>
    <name evidence="5" type="ORF">Nepgr_031662</name>
</gene>
<comment type="caution">
    <text evidence="5">The sequence shown here is derived from an EMBL/GenBank/DDBJ whole genome shotgun (WGS) entry which is preliminary data.</text>
</comment>
<evidence type="ECO:0000259" key="3">
    <source>
        <dbReference type="PROSITE" id="PS50090"/>
    </source>
</evidence>
<proteinExistence type="predicted"/>
<dbReference type="AlphaFoldDB" id="A0AAD3Y7A3"/>
<evidence type="ECO:0000259" key="4">
    <source>
        <dbReference type="PROSITE" id="PS51294"/>
    </source>
</evidence>
<dbReference type="EMBL" id="BSYO01000037">
    <property type="protein sequence ID" value="GMH29819.1"/>
    <property type="molecule type" value="Genomic_DNA"/>
</dbReference>
<keyword evidence="2" id="KW-0539">Nucleus</keyword>
<dbReference type="GO" id="GO:0005634">
    <property type="term" value="C:nucleus"/>
    <property type="evidence" value="ECO:0007669"/>
    <property type="project" value="UniProtKB-SubCell"/>
</dbReference>
<dbReference type="SUPFAM" id="SSF46689">
    <property type="entry name" value="Homeodomain-like"/>
    <property type="match status" value="1"/>
</dbReference>
<dbReference type="CDD" id="cd00167">
    <property type="entry name" value="SANT"/>
    <property type="match status" value="1"/>
</dbReference>
<feature type="domain" description="HTH myb-type" evidence="4">
    <location>
        <begin position="13"/>
        <end position="44"/>
    </location>
</feature>
<accession>A0AAD3Y7A3</accession>
<evidence type="ECO:0000313" key="5">
    <source>
        <dbReference type="EMBL" id="GMH29819.1"/>
    </source>
</evidence>
<organism evidence="5 6">
    <name type="scientific">Nepenthes gracilis</name>
    <name type="common">Slender pitcher plant</name>
    <dbReference type="NCBI Taxonomy" id="150966"/>
    <lineage>
        <taxon>Eukaryota</taxon>
        <taxon>Viridiplantae</taxon>
        <taxon>Streptophyta</taxon>
        <taxon>Embryophyta</taxon>
        <taxon>Tracheophyta</taxon>
        <taxon>Spermatophyta</taxon>
        <taxon>Magnoliopsida</taxon>
        <taxon>eudicotyledons</taxon>
        <taxon>Gunneridae</taxon>
        <taxon>Pentapetalae</taxon>
        <taxon>Caryophyllales</taxon>
        <taxon>Nepenthaceae</taxon>
        <taxon>Nepenthes</taxon>
    </lineage>
</organism>
<dbReference type="PROSITE" id="PS51294">
    <property type="entry name" value="HTH_MYB"/>
    <property type="match status" value="1"/>
</dbReference>
<reference evidence="5" key="1">
    <citation type="submission" date="2023-05" db="EMBL/GenBank/DDBJ databases">
        <title>Nepenthes gracilis genome sequencing.</title>
        <authorList>
            <person name="Fukushima K."/>
        </authorList>
    </citation>
    <scope>NUCLEOTIDE SEQUENCE</scope>
    <source>
        <strain evidence="5">SING2019-196</strain>
    </source>
</reference>
<feature type="domain" description="Myb-like" evidence="3">
    <location>
        <begin position="10"/>
        <end position="56"/>
    </location>
</feature>
<dbReference type="Proteomes" id="UP001279734">
    <property type="component" value="Unassembled WGS sequence"/>
</dbReference>
<dbReference type="PROSITE" id="PS50090">
    <property type="entry name" value="MYB_LIKE"/>
    <property type="match status" value="1"/>
</dbReference>